<reference evidence="3" key="1">
    <citation type="submission" date="2013-08" db="EMBL/GenBank/DDBJ databases">
        <authorList>
            <person name="Mendez C."/>
            <person name="Richter M."/>
            <person name="Ferrer M."/>
            <person name="Sanchez J."/>
        </authorList>
    </citation>
    <scope>NUCLEOTIDE SEQUENCE</scope>
</reference>
<dbReference type="InterPro" id="IPR041682">
    <property type="entry name" value="AAA_14"/>
</dbReference>
<feature type="domain" description="AAA" evidence="1">
    <location>
        <begin position="1"/>
        <end position="38"/>
    </location>
</feature>
<dbReference type="AlphaFoldDB" id="T1A8J8"/>
<reference evidence="3" key="2">
    <citation type="journal article" date="2014" name="ISME J.">
        <title>Microbial stratification in low pH oxic and suboxic macroscopic growths along an acid mine drainage.</title>
        <authorList>
            <person name="Mendez-Garcia C."/>
            <person name="Mesa V."/>
            <person name="Sprenger R.R."/>
            <person name="Richter M."/>
            <person name="Diez M.S."/>
            <person name="Solano J."/>
            <person name="Bargiela R."/>
            <person name="Golyshina O.V."/>
            <person name="Manteca A."/>
            <person name="Ramos J.L."/>
            <person name="Gallego J.R."/>
            <person name="Llorente I."/>
            <person name="Martins Dos Santos V.A."/>
            <person name="Jensen O.N."/>
            <person name="Pelaez A.I."/>
            <person name="Sanchez J."/>
            <person name="Ferrer M."/>
        </authorList>
    </citation>
    <scope>NUCLEOTIDE SEQUENCE</scope>
</reference>
<evidence type="ECO:0000313" key="3">
    <source>
        <dbReference type="EMBL" id="EQD53148.1"/>
    </source>
</evidence>
<dbReference type="InterPro" id="IPR025420">
    <property type="entry name" value="DUF4143"/>
</dbReference>
<accession>T1A8J8</accession>
<evidence type="ECO:0000259" key="1">
    <source>
        <dbReference type="Pfam" id="PF13173"/>
    </source>
</evidence>
<dbReference type="PANTHER" id="PTHR33295:SF19">
    <property type="entry name" value="ARCHAEAL ATPASE"/>
    <property type="match status" value="1"/>
</dbReference>
<name>T1A8J8_9ZZZZ</name>
<proteinExistence type="predicted"/>
<dbReference type="Pfam" id="PF13635">
    <property type="entry name" value="DUF4143"/>
    <property type="match status" value="1"/>
</dbReference>
<feature type="domain" description="DUF4143" evidence="2">
    <location>
        <begin position="92"/>
        <end position="225"/>
    </location>
</feature>
<protein>
    <submittedName>
        <fullName evidence="3">ATPase</fullName>
    </submittedName>
</protein>
<organism evidence="3">
    <name type="scientific">mine drainage metagenome</name>
    <dbReference type="NCBI Taxonomy" id="410659"/>
    <lineage>
        <taxon>unclassified sequences</taxon>
        <taxon>metagenomes</taxon>
        <taxon>ecological metagenomes</taxon>
    </lineage>
</organism>
<gene>
    <name evidence="3" type="ORF">B2A_06315</name>
</gene>
<dbReference type="PANTHER" id="PTHR33295">
    <property type="entry name" value="ATPASE"/>
    <property type="match status" value="1"/>
</dbReference>
<comment type="caution">
    <text evidence="3">The sequence shown here is derived from an EMBL/GenBank/DDBJ whole genome shotgun (WGS) entry which is preliminary data.</text>
</comment>
<dbReference type="Pfam" id="PF13173">
    <property type="entry name" value="AAA_14"/>
    <property type="match status" value="1"/>
</dbReference>
<feature type="non-terminal residue" evidence="3">
    <location>
        <position position="228"/>
    </location>
</feature>
<feature type="non-terminal residue" evidence="3">
    <location>
        <position position="1"/>
    </location>
</feature>
<sequence length="228" mass="26183">HIFITGSNASLLSKELGTHLTGRHIDIELYPFSFSEFLTAKGVKYGHIGYSTEEKALIVKSFKEYFTIGGMPEVVMLGNQQILIQLLGDIVQRDIANRYSIRKPNELKAVIRFLMANIGNVITYRSINENFGIMSANTLQKYIEYIEETYLIFTVKRYDPKLKRFDKNPRKVYCIDNGMVVKNVPQVAERGGSLLENLVAVHLKETCKEFYYFNYKGTAEADFILPRE</sequence>
<evidence type="ECO:0000259" key="2">
    <source>
        <dbReference type="Pfam" id="PF13635"/>
    </source>
</evidence>
<dbReference type="EMBL" id="AUZZ01004455">
    <property type="protein sequence ID" value="EQD53148.1"/>
    <property type="molecule type" value="Genomic_DNA"/>
</dbReference>